<accession>A0A1B8AB25</accession>
<protein>
    <recommendedName>
        <fullName evidence="4">Transcription factor domain-containing protein</fullName>
    </recommendedName>
</protein>
<feature type="region of interest" description="Disordered" evidence="1">
    <location>
        <begin position="328"/>
        <end position="347"/>
    </location>
</feature>
<dbReference type="InterPro" id="IPR018247">
    <property type="entry name" value="EF_Hand_1_Ca_BS"/>
</dbReference>
<keyword evidence="3" id="KW-1185">Reference proteome</keyword>
<dbReference type="AlphaFoldDB" id="A0A1B8AB25"/>
<gene>
    <name evidence="2" type="ORF">FPOA_09390</name>
</gene>
<evidence type="ECO:0008006" key="4">
    <source>
        <dbReference type="Google" id="ProtNLM"/>
    </source>
</evidence>
<name>A0A1B8AB25_FUSPO</name>
<evidence type="ECO:0000313" key="3">
    <source>
        <dbReference type="Proteomes" id="UP000091967"/>
    </source>
</evidence>
<evidence type="ECO:0000256" key="1">
    <source>
        <dbReference type="SAM" id="MobiDB-lite"/>
    </source>
</evidence>
<sequence length="466" mass="51871">MSALVNILGRVLALVYPQSGTSTNRTVSTLNGDANEFMDCKNDLRTWYNGSFILVTSGRDSALGSPVSPDDGREHGSSQHDPVELLTNMMYIHYETAMLALCQSDLLCYAASLRAMSSTSRLLEHSFFREQKHHYLNCIINMTDRLSDCSLHQYLSQVPETMIFCTALPLLLQLLDLKAHLQSSLLSSQEVLGVQSYPVWVQRVMECLKLHYKNDLDYILRASKAVNDSLAQSLHESQEGQPIFDREDDRSQAQMSSWRDLLDSKPRLFARLMERLDTIISWGGELPERGMGALLDDCHLWTGSAQTRGIQDVDVSWALATPAFSATSRNTKQRSLSTSHEDVTTAQLDSDTTSSFLNPKGSHESFNSVVQSYLNDTSEETCSPVSLNPSQGFWTEGIADDGRHGSEYVSLREQIRPAVVDSNDADSMVLGGGPSDDWIDALLEKEILVQDNNAGRIVEEMDIDAK</sequence>
<reference evidence="2 3" key="1">
    <citation type="submission" date="2016-06" db="EMBL/GenBank/DDBJ databases">
        <title>Living apart together: crosstalk between the core and supernumerary genomes in a fungal plant pathogen.</title>
        <authorList>
            <person name="Vanheule A."/>
            <person name="Audenaert K."/>
            <person name="Warris S."/>
            <person name="Van De Geest H."/>
            <person name="Schijlen E."/>
            <person name="Hofte M."/>
            <person name="De Saeger S."/>
            <person name="Haesaert G."/>
            <person name="Waalwijk C."/>
            <person name="Van Der Lee T."/>
        </authorList>
    </citation>
    <scope>NUCLEOTIDE SEQUENCE [LARGE SCALE GENOMIC DNA]</scope>
    <source>
        <strain evidence="2 3">2516</strain>
    </source>
</reference>
<dbReference type="EMBL" id="LYXU01000004">
    <property type="protein sequence ID" value="OBS17655.1"/>
    <property type="molecule type" value="Genomic_DNA"/>
</dbReference>
<comment type="caution">
    <text evidence="2">The sequence shown here is derived from an EMBL/GenBank/DDBJ whole genome shotgun (WGS) entry which is preliminary data.</text>
</comment>
<dbReference type="STRING" id="36050.A0A1B8AB25"/>
<evidence type="ECO:0000313" key="2">
    <source>
        <dbReference type="EMBL" id="OBS17655.1"/>
    </source>
</evidence>
<proteinExistence type="predicted"/>
<organism evidence="2 3">
    <name type="scientific">Fusarium poae</name>
    <dbReference type="NCBI Taxonomy" id="36050"/>
    <lineage>
        <taxon>Eukaryota</taxon>
        <taxon>Fungi</taxon>
        <taxon>Dikarya</taxon>
        <taxon>Ascomycota</taxon>
        <taxon>Pezizomycotina</taxon>
        <taxon>Sordariomycetes</taxon>
        <taxon>Hypocreomycetidae</taxon>
        <taxon>Hypocreales</taxon>
        <taxon>Nectriaceae</taxon>
        <taxon>Fusarium</taxon>
    </lineage>
</organism>
<dbReference type="Proteomes" id="UP000091967">
    <property type="component" value="Unassembled WGS sequence"/>
</dbReference>
<dbReference type="PROSITE" id="PS00018">
    <property type="entry name" value="EF_HAND_1"/>
    <property type="match status" value="1"/>
</dbReference>
<dbReference type="OMA" id="DANEFMD"/>